<dbReference type="InterPro" id="IPR037171">
    <property type="entry name" value="NagB/RpiA_transferase-like"/>
</dbReference>
<gene>
    <name evidence="8" type="ORF">CO674_19830</name>
</gene>
<feature type="domain" description="Sugar-binding" evidence="6">
    <location>
        <begin position="95"/>
        <end position="343"/>
    </location>
</feature>
<name>A0ABX4JP03_9HYPH</name>
<dbReference type="Gene3D" id="3.40.50.1360">
    <property type="match status" value="1"/>
</dbReference>
<evidence type="ECO:0000259" key="7">
    <source>
        <dbReference type="Pfam" id="PF08279"/>
    </source>
</evidence>
<dbReference type="InterPro" id="IPR013196">
    <property type="entry name" value="HTH_11"/>
</dbReference>
<evidence type="ECO:0000256" key="1">
    <source>
        <dbReference type="ARBA" id="ARBA00010466"/>
    </source>
</evidence>
<evidence type="ECO:0000313" key="8">
    <source>
        <dbReference type="EMBL" id="PDT21804.1"/>
    </source>
</evidence>
<dbReference type="InterPro" id="IPR051054">
    <property type="entry name" value="SorC_transcr_regulators"/>
</dbReference>
<dbReference type="SUPFAM" id="SSF46689">
    <property type="entry name" value="Homeodomain-like"/>
    <property type="match status" value="1"/>
</dbReference>
<dbReference type="InterPro" id="IPR007324">
    <property type="entry name" value="Sugar-bd_dom_put"/>
</dbReference>
<evidence type="ECO:0000256" key="3">
    <source>
        <dbReference type="ARBA" id="ARBA00023125"/>
    </source>
</evidence>
<dbReference type="PANTHER" id="PTHR34294">
    <property type="entry name" value="TRANSCRIPTIONAL REGULATOR-RELATED"/>
    <property type="match status" value="1"/>
</dbReference>
<feature type="region of interest" description="Disordered" evidence="5">
    <location>
        <begin position="1"/>
        <end position="35"/>
    </location>
</feature>
<dbReference type="Pfam" id="PF08279">
    <property type="entry name" value="HTH_11"/>
    <property type="match status" value="1"/>
</dbReference>
<dbReference type="InterPro" id="IPR036388">
    <property type="entry name" value="WH-like_DNA-bd_sf"/>
</dbReference>
<accession>A0ABX4JP03</accession>
<dbReference type="PANTHER" id="PTHR34294:SF1">
    <property type="entry name" value="TRANSCRIPTIONAL REGULATOR LSRR"/>
    <property type="match status" value="1"/>
</dbReference>
<sequence>MTTKIDKRHAPLPYSPMGRAKSSVKRGDETGTSVPTEFDDTVMWAAWLYYADQLTQSEIAKQLNVSRATIVNYLQEARERGIVSVVINPKAGGRTSVARALMSKYGLSGVFVIPNGTDESLSQRLGDAGARVLADQIEDGDVIGVAWGRTVLAVADQIVLTRPLSNLTVVQVSGSSTGEPEFSPELCTSLLSNRIQARCVNLLAPAVLSTRELKAALLAEPVLKKQMDLVHSCNRILFGVGDLGPRSTVRVSGIASQEEIDDYVARGAAAVIIGRFLDAHGAAVEGDHDDRMVGITLGDLRQVPSRICVAGGVSKLPAIVATLEAGYATHFVTDVATGEALLEL</sequence>
<keyword evidence="4" id="KW-0804">Transcription</keyword>
<keyword evidence="9" id="KW-1185">Reference proteome</keyword>
<dbReference type="EMBL" id="NWSY01000015">
    <property type="protein sequence ID" value="PDT21804.1"/>
    <property type="molecule type" value="Genomic_DNA"/>
</dbReference>
<evidence type="ECO:0000259" key="6">
    <source>
        <dbReference type="Pfam" id="PF04198"/>
    </source>
</evidence>
<dbReference type="Gene3D" id="1.10.10.10">
    <property type="entry name" value="Winged helix-like DNA-binding domain superfamily/Winged helix DNA-binding domain"/>
    <property type="match status" value="1"/>
</dbReference>
<comment type="caution">
    <text evidence="8">The sequence shown here is derived from an EMBL/GenBank/DDBJ whole genome shotgun (WGS) entry which is preliminary data.</text>
</comment>
<evidence type="ECO:0000256" key="4">
    <source>
        <dbReference type="ARBA" id="ARBA00023163"/>
    </source>
</evidence>
<keyword evidence="3" id="KW-0238">DNA-binding</keyword>
<proteinExistence type="inferred from homology"/>
<keyword evidence="2" id="KW-0805">Transcription regulation</keyword>
<comment type="similarity">
    <text evidence="1">Belongs to the SorC transcriptional regulatory family.</text>
</comment>
<reference evidence="8 9" key="1">
    <citation type="submission" date="2017-09" db="EMBL/GenBank/DDBJ databases">
        <title>Comparative genomics of rhizobia isolated from Phaseolus vulgaris in China.</title>
        <authorList>
            <person name="Tong W."/>
        </authorList>
    </citation>
    <scope>NUCLEOTIDE SEQUENCE [LARGE SCALE GENOMIC DNA]</scope>
    <source>
        <strain evidence="8 9">FH14</strain>
    </source>
</reference>
<dbReference type="Pfam" id="PF04198">
    <property type="entry name" value="Sugar-bind"/>
    <property type="match status" value="1"/>
</dbReference>
<evidence type="ECO:0000256" key="2">
    <source>
        <dbReference type="ARBA" id="ARBA00023015"/>
    </source>
</evidence>
<protein>
    <submittedName>
        <fullName evidence="8">AsnC family transcriptional regulator</fullName>
    </submittedName>
</protein>
<feature type="domain" description="Helix-turn-helix type 11" evidence="7">
    <location>
        <begin position="52"/>
        <end position="83"/>
    </location>
</feature>
<evidence type="ECO:0000313" key="9">
    <source>
        <dbReference type="Proteomes" id="UP000219914"/>
    </source>
</evidence>
<organism evidence="8 9">
    <name type="scientific">Rhizobium hidalgonense</name>
    <dbReference type="NCBI Taxonomy" id="1538159"/>
    <lineage>
        <taxon>Bacteria</taxon>
        <taxon>Pseudomonadati</taxon>
        <taxon>Pseudomonadota</taxon>
        <taxon>Alphaproteobacteria</taxon>
        <taxon>Hyphomicrobiales</taxon>
        <taxon>Rhizobiaceae</taxon>
        <taxon>Rhizobium/Agrobacterium group</taxon>
        <taxon>Rhizobium</taxon>
    </lineage>
</organism>
<evidence type="ECO:0000256" key="5">
    <source>
        <dbReference type="SAM" id="MobiDB-lite"/>
    </source>
</evidence>
<dbReference type="InterPro" id="IPR009057">
    <property type="entry name" value="Homeodomain-like_sf"/>
</dbReference>
<dbReference type="Proteomes" id="UP000219914">
    <property type="component" value="Unassembled WGS sequence"/>
</dbReference>
<dbReference type="SUPFAM" id="SSF100950">
    <property type="entry name" value="NagB/RpiA/CoA transferase-like"/>
    <property type="match status" value="1"/>
</dbReference>